<evidence type="ECO:0000256" key="2">
    <source>
        <dbReference type="ARBA" id="ARBA00022448"/>
    </source>
</evidence>
<reference evidence="4 5" key="1">
    <citation type="submission" date="2016-02" db="EMBL/GenBank/DDBJ databases">
        <authorList>
            <person name="Wen L."/>
            <person name="He K."/>
            <person name="Yang H."/>
        </authorList>
    </citation>
    <scope>NUCLEOTIDE SEQUENCE [LARGE SCALE GENOMIC DNA]</scope>
    <source>
        <strain evidence="4">Trichococcus palustris</strain>
    </source>
</reference>
<organism evidence="4 5">
    <name type="scientific">Trichococcus palustris</name>
    <dbReference type="NCBI Taxonomy" id="140314"/>
    <lineage>
        <taxon>Bacteria</taxon>
        <taxon>Bacillati</taxon>
        <taxon>Bacillota</taxon>
        <taxon>Bacilli</taxon>
        <taxon>Lactobacillales</taxon>
        <taxon>Carnobacteriaceae</taxon>
        <taxon>Trichococcus</taxon>
    </lineage>
</organism>
<dbReference type="STRING" id="140314.SAMN04488076_10348"/>
<dbReference type="InterPro" id="IPR036906">
    <property type="entry name" value="ATPase_V1_fsu_sf"/>
</dbReference>
<sequence length="103" mass="11341">MAHNIAVVGDKDSILPFKILGFEVFACHNAAAARETVDRLAAQNYGIIYLTEAMAKEIPDTVKRYDSRVQPAIILIPNHKGSLNIGKNRIQQNVEKAVGQNIL</sequence>
<name>A0A143Y7C7_9LACT</name>
<protein>
    <submittedName>
        <fullName evidence="4">Atpase v1 complex subunit f</fullName>
    </submittedName>
</protein>
<dbReference type="GO" id="GO:0046961">
    <property type="term" value="F:proton-transporting ATPase activity, rotational mechanism"/>
    <property type="evidence" value="ECO:0007669"/>
    <property type="project" value="InterPro"/>
</dbReference>
<dbReference type="EMBL" id="FJNE01000001">
    <property type="protein sequence ID" value="CZQ82624.1"/>
    <property type="molecule type" value="Genomic_DNA"/>
</dbReference>
<accession>A0A143Y7C7</accession>
<keyword evidence="3" id="KW-0406">Ion transport</keyword>
<dbReference type="SUPFAM" id="SSF159468">
    <property type="entry name" value="AtpF-like"/>
    <property type="match status" value="1"/>
</dbReference>
<keyword evidence="2" id="KW-0813">Transport</keyword>
<gene>
    <name evidence="4" type="ORF">Tpal_340</name>
</gene>
<proteinExistence type="inferred from homology"/>
<dbReference type="RefSeq" id="WP_087030459.1">
    <property type="nucleotide sequence ID" value="NZ_FJNE01000001.1"/>
</dbReference>
<dbReference type="OrthoDB" id="5311at2"/>
<dbReference type="AlphaFoldDB" id="A0A143Y7C7"/>
<dbReference type="Gene3D" id="3.40.50.10580">
    <property type="entry name" value="ATPase, V1 complex, subunit F"/>
    <property type="match status" value="1"/>
</dbReference>
<dbReference type="Proteomes" id="UP000242754">
    <property type="component" value="Unassembled WGS sequence"/>
</dbReference>
<evidence type="ECO:0000313" key="5">
    <source>
        <dbReference type="Proteomes" id="UP000242754"/>
    </source>
</evidence>
<evidence type="ECO:0000256" key="3">
    <source>
        <dbReference type="ARBA" id="ARBA00023065"/>
    </source>
</evidence>
<dbReference type="InterPro" id="IPR008218">
    <property type="entry name" value="ATPase_V1-cplx_f_g_su"/>
</dbReference>
<keyword evidence="5" id="KW-1185">Reference proteome</keyword>
<evidence type="ECO:0000256" key="1">
    <source>
        <dbReference type="ARBA" id="ARBA00010148"/>
    </source>
</evidence>
<comment type="similarity">
    <text evidence="1">Belongs to the V-ATPase F subunit family.</text>
</comment>
<dbReference type="NCBIfam" id="NF002384">
    <property type="entry name" value="PRK01395.1"/>
    <property type="match status" value="1"/>
</dbReference>
<evidence type="ECO:0000313" key="4">
    <source>
        <dbReference type="EMBL" id="CZQ82624.1"/>
    </source>
</evidence>
<dbReference type="Pfam" id="PF01990">
    <property type="entry name" value="ATP-synt_F"/>
    <property type="match status" value="1"/>
</dbReference>